<keyword evidence="4" id="KW-1185">Reference proteome</keyword>
<dbReference type="EMBL" id="AGTR01000026">
    <property type="protein sequence ID" value="EHJ05309.1"/>
    <property type="molecule type" value="Genomic_DNA"/>
</dbReference>
<evidence type="ECO:0000313" key="4">
    <source>
        <dbReference type="Proteomes" id="UP000003208"/>
    </source>
</evidence>
<feature type="signal peptide" evidence="1">
    <location>
        <begin position="1"/>
        <end position="22"/>
    </location>
</feature>
<reference evidence="3 4" key="1">
    <citation type="journal article" date="2012" name="J. Bacteriol.">
        <title>Genome sequence of deep-sea manganese-oxidizing bacterium Marinobacter manganoxydans MnI7-9.</title>
        <authorList>
            <person name="Wang H."/>
            <person name="Li H."/>
            <person name="Shao Z."/>
            <person name="Liao S."/>
            <person name="Johnstone L."/>
            <person name="Rensing C."/>
            <person name="Wang G."/>
        </authorList>
    </citation>
    <scope>NUCLEOTIDE SEQUENCE [LARGE SCALE GENOMIC DNA]</scope>
    <source>
        <strain evidence="3 4">MnI7-9</strain>
    </source>
</reference>
<keyword evidence="1" id="KW-0732">Signal</keyword>
<feature type="chain" id="PRO_5003490885" description="DUF6160 domain-containing protein" evidence="1">
    <location>
        <begin position="23"/>
        <end position="322"/>
    </location>
</feature>
<dbReference type="PATRIC" id="fig|1094979.3.peg.1383"/>
<organism evidence="3 4">
    <name type="scientific">Marinobacter manganoxydans MnI7-9</name>
    <dbReference type="NCBI Taxonomy" id="1094979"/>
    <lineage>
        <taxon>Bacteria</taxon>
        <taxon>Pseudomonadati</taxon>
        <taxon>Pseudomonadota</taxon>
        <taxon>Gammaproteobacteria</taxon>
        <taxon>Pseudomonadales</taxon>
        <taxon>Marinobacteraceae</taxon>
        <taxon>Marinobacter</taxon>
    </lineage>
</organism>
<feature type="domain" description="DUF6160" evidence="2">
    <location>
        <begin position="1"/>
        <end position="110"/>
    </location>
</feature>
<name>G6YRF4_9GAMM</name>
<dbReference type="InterPro" id="IPR046158">
    <property type="entry name" value="DUF6160"/>
</dbReference>
<evidence type="ECO:0000259" key="2">
    <source>
        <dbReference type="Pfam" id="PF19657"/>
    </source>
</evidence>
<dbReference type="AlphaFoldDB" id="G6YRF4"/>
<evidence type="ECO:0000256" key="1">
    <source>
        <dbReference type="SAM" id="SignalP"/>
    </source>
</evidence>
<evidence type="ECO:0000313" key="3">
    <source>
        <dbReference type="EMBL" id="EHJ05309.1"/>
    </source>
</evidence>
<gene>
    <name evidence="3" type="ORF">KYE_07143</name>
</gene>
<accession>G6YRF4</accession>
<dbReference type="RefSeq" id="WP_008171789.1">
    <property type="nucleotide sequence ID" value="NZ_AGTR01000026.1"/>
</dbReference>
<dbReference type="Proteomes" id="UP000003208">
    <property type="component" value="Unassembled WGS sequence"/>
</dbReference>
<proteinExistence type="predicted"/>
<sequence>MKGLKKLALATAVAAAPFAANADLKALDDSAMGNVTGQAGVTIELETRVSIGEFTYTDEGTFAVSDIEIGGANASGLIATDPNTGDPVAVPGLATQSNLLDDLKIDIDVAADGDAVIHVGSNTGAPIDWGMQVGEMSLRDNVDASSATENTTLISGMKAWGLLGALDIRVDTTDVAAGPNTGTLNLDAAFTVEQMDFEVDFLAVGITGLSIKGANAGGQTYTDAEISALLNDPNGEDPVLEGTLAALASGNNGANKSFAVARLDIYKGDNLDGTRSDVLRVDVDDVLMDVNIQETRIGGTNIGTIGIDNLHISDTTLAVYGK</sequence>
<protein>
    <recommendedName>
        <fullName evidence="2">DUF6160 domain-containing protein</fullName>
    </recommendedName>
</protein>
<dbReference type="Pfam" id="PF19657">
    <property type="entry name" value="DUF6160"/>
    <property type="match status" value="1"/>
</dbReference>